<dbReference type="PANTHER" id="PTHR47223:SF1">
    <property type="entry name" value="SPERM ACROSOME MEMBRANE-ASSOCIATED PROTEIN 1"/>
    <property type="match status" value="1"/>
</dbReference>
<feature type="non-terminal residue" evidence="2">
    <location>
        <position position="209"/>
    </location>
</feature>
<feature type="transmembrane region" description="Helical" evidence="1">
    <location>
        <begin position="152"/>
        <end position="181"/>
    </location>
</feature>
<evidence type="ECO:0000256" key="1">
    <source>
        <dbReference type="SAM" id="Phobius"/>
    </source>
</evidence>
<name>A0A851N9I2_9GALL</name>
<keyword evidence="1" id="KW-1133">Transmembrane helix</keyword>
<dbReference type="PANTHER" id="PTHR47223">
    <property type="entry name" value="SPERM ACROSOME MEMBRANE-ASSOCIATED PROTEIN 1"/>
    <property type="match status" value="1"/>
</dbReference>
<keyword evidence="1" id="KW-0812">Transmembrane</keyword>
<evidence type="ECO:0000313" key="2">
    <source>
        <dbReference type="EMBL" id="NXC38866.1"/>
    </source>
</evidence>
<proteinExistence type="predicted"/>
<dbReference type="GO" id="GO:0001675">
    <property type="term" value="P:acrosome assembly"/>
    <property type="evidence" value="ECO:0007669"/>
    <property type="project" value="TreeGrafter"/>
</dbReference>
<dbReference type="AlphaFoldDB" id="A0A851N9I2"/>
<feature type="non-terminal residue" evidence="2">
    <location>
        <position position="1"/>
    </location>
</feature>
<dbReference type="InterPro" id="IPR037878">
    <property type="entry name" value="SPACA1"/>
</dbReference>
<reference evidence="2" key="1">
    <citation type="submission" date="2019-09" db="EMBL/GenBank/DDBJ databases">
        <title>Bird 10,000 Genomes (B10K) Project - Family phase.</title>
        <authorList>
            <person name="Zhang G."/>
        </authorList>
    </citation>
    <scope>NUCLEOTIDE SEQUENCE</scope>
    <source>
        <strain evidence="2">B10K-DU-001-08</strain>
        <tissue evidence="2">Muscle</tissue>
    </source>
</reference>
<comment type="caution">
    <text evidence="2">The sequence shown here is derived from an EMBL/GenBank/DDBJ whole genome shotgun (WGS) entry which is preliminary data.</text>
</comment>
<gene>
    <name evidence="2" type="primary">Spaca1</name>
    <name evidence="2" type="ORF">PENPIL_R05104</name>
</gene>
<evidence type="ECO:0000313" key="3">
    <source>
        <dbReference type="Proteomes" id="UP000613066"/>
    </source>
</evidence>
<keyword evidence="1" id="KW-0472">Membrane</keyword>
<organism evidence="2 3">
    <name type="scientific">Penelope pileata</name>
    <dbReference type="NCBI Taxonomy" id="1118817"/>
    <lineage>
        <taxon>Eukaryota</taxon>
        <taxon>Metazoa</taxon>
        <taxon>Chordata</taxon>
        <taxon>Craniata</taxon>
        <taxon>Vertebrata</taxon>
        <taxon>Euteleostomi</taxon>
        <taxon>Archelosauria</taxon>
        <taxon>Archosauria</taxon>
        <taxon>Dinosauria</taxon>
        <taxon>Saurischia</taxon>
        <taxon>Theropoda</taxon>
        <taxon>Coelurosauria</taxon>
        <taxon>Aves</taxon>
        <taxon>Neognathae</taxon>
        <taxon>Galloanserae</taxon>
        <taxon>Galliformes</taxon>
        <taxon>Cracidae</taxon>
        <taxon>Penelope</taxon>
    </lineage>
</organism>
<protein>
    <submittedName>
        <fullName evidence="2">SACA1 protein</fullName>
    </submittedName>
</protein>
<dbReference type="Proteomes" id="UP000613066">
    <property type="component" value="Unassembled WGS sequence"/>
</dbReference>
<dbReference type="GO" id="GO:0002080">
    <property type="term" value="C:acrosomal membrane"/>
    <property type="evidence" value="ECO:0007669"/>
    <property type="project" value="InterPro"/>
</dbReference>
<sequence>GLNAPASTELGVCTVTCGIGIREVLLKRGCPGSETKCIVGVKECRGPVDCGWGRPISENSTSVMMTCIYIPPQNRFKYVWKILFPDKPPRILPSDSAVLEVRRDMCLITYQCETQENENIIASVKYTVNTTTELEKKHPKRKDQSRKSRADAILVFCVVTAVILTIGVIFAIIFIILHWAVVRTVLESKNGQGDKYGNLTSRSSVSTLE</sequence>
<accession>A0A851N9I2</accession>
<dbReference type="EMBL" id="WBMW01000664">
    <property type="protein sequence ID" value="NXC38866.1"/>
    <property type="molecule type" value="Genomic_DNA"/>
</dbReference>
<dbReference type="OrthoDB" id="9448631at2759"/>
<keyword evidence="3" id="KW-1185">Reference proteome</keyword>